<proteinExistence type="inferred from homology"/>
<evidence type="ECO:0000256" key="5">
    <source>
        <dbReference type="ARBA" id="ARBA00038063"/>
    </source>
</evidence>
<keyword evidence="12" id="KW-1185">Reference proteome</keyword>
<dbReference type="GO" id="GO:0005737">
    <property type="term" value="C:cytoplasm"/>
    <property type="evidence" value="ECO:0007669"/>
    <property type="project" value="UniProtKB-SubCell"/>
</dbReference>
<dbReference type="PANTHER" id="PTHR17224:SF1">
    <property type="entry name" value="PEPTIDYL-TRNA HYDROLASE"/>
    <property type="match status" value="1"/>
</dbReference>
<comment type="similarity">
    <text evidence="5 8 10">Belongs to the PTH family.</text>
</comment>
<feature type="binding site" evidence="8">
    <location>
        <position position="67"/>
    </location>
    <ligand>
        <name>tRNA</name>
        <dbReference type="ChEBI" id="CHEBI:17843"/>
    </ligand>
</feature>
<dbReference type="Pfam" id="PF01195">
    <property type="entry name" value="Pept_tRNA_hydro"/>
    <property type="match status" value="1"/>
</dbReference>
<feature type="binding site" evidence="8">
    <location>
        <position position="65"/>
    </location>
    <ligand>
        <name>tRNA</name>
        <dbReference type="ChEBI" id="CHEBI:17843"/>
    </ligand>
</feature>
<dbReference type="PROSITE" id="PS01195">
    <property type="entry name" value="PEPT_TRNA_HYDROL_1"/>
    <property type="match status" value="1"/>
</dbReference>
<dbReference type="InterPro" id="IPR001328">
    <property type="entry name" value="Pept_tRNA_hydro"/>
</dbReference>
<comment type="catalytic activity">
    <reaction evidence="6 8 9">
        <text>an N-acyl-L-alpha-aminoacyl-tRNA + H2O = an N-acyl-L-amino acid + a tRNA + H(+)</text>
        <dbReference type="Rhea" id="RHEA:54448"/>
        <dbReference type="Rhea" id="RHEA-COMP:10123"/>
        <dbReference type="Rhea" id="RHEA-COMP:13883"/>
        <dbReference type="ChEBI" id="CHEBI:15377"/>
        <dbReference type="ChEBI" id="CHEBI:15378"/>
        <dbReference type="ChEBI" id="CHEBI:59874"/>
        <dbReference type="ChEBI" id="CHEBI:78442"/>
        <dbReference type="ChEBI" id="CHEBI:138191"/>
        <dbReference type="EC" id="3.1.1.29"/>
    </reaction>
</comment>
<evidence type="ECO:0000313" key="12">
    <source>
        <dbReference type="Proteomes" id="UP000030643"/>
    </source>
</evidence>
<keyword evidence="4 8" id="KW-0694">RNA-binding</keyword>
<dbReference type="Proteomes" id="UP000030643">
    <property type="component" value="Unassembled WGS sequence"/>
</dbReference>
<evidence type="ECO:0000256" key="10">
    <source>
        <dbReference type="RuleBase" id="RU004320"/>
    </source>
</evidence>
<feature type="site" description="Discriminates between blocked and unblocked aminoacyl-tRNA" evidence="8">
    <location>
        <position position="9"/>
    </location>
</feature>
<dbReference type="GO" id="GO:0006515">
    <property type="term" value="P:protein quality control for misfolded or incompletely synthesized proteins"/>
    <property type="evidence" value="ECO:0007669"/>
    <property type="project" value="UniProtKB-UniRule"/>
</dbReference>
<evidence type="ECO:0000256" key="1">
    <source>
        <dbReference type="ARBA" id="ARBA00013260"/>
    </source>
</evidence>
<sequence>MKMIVGLGNIGAEYAHTRHNIGFMTVDALAASQGANFKVVSKQHAMIAEINLAGEKILLVKPTTYMNESGQAVGPLMDYYNLALDDLLVVQDDMDMDLGRLRLRAKGSAGGHNGIKSIINHLGTQSFARLKFGIGHPSHQHQAVVDYVLGKFSKDEDIDVLRGTDKALEIFTAFADGDDMSTMMNAFN</sequence>
<dbReference type="STRING" id="1329250.WOSG25_150100"/>
<dbReference type="NCBIfam" id="TIGR00447">
    <property type="entry name" value="pth"/>
    <property type="match status" value="1"/>
</dbReference>
<evidence type="ECO:0000256" key="8">
    <source>
        <dbReference type="HAMAP-Rule" id="MF_00083"/>
    </source>
</evidence>
<dbReference type="InterPro" id="IPR036416">
    <property type="entry name" value="Pept_tRNA_hydro_sf"/>
</dbReference>
<reference evidence="12" key="1">
    <citation type="journal article" date="2014" name="Genome Announc.">
        <title>Draft genome sequence of Weissella oryzae SG25T, isolated from fermented rice grains.</title>
        <authorList>
            <person name="Tanizawa Y."/>
            <person name="Fujisawa T."/>
            <person name="Mochizuki T."/>
            <person name="Kaminuma E."/>
            <person name="Suzuki Y."/>
            <person name="Nakamura Y."/>
            <person name="Tohno M."/>
        </authorList>
    </citation>
    <scope>NUCLEOTIDE SEQUENCE [LARGE SCALE GENOMIC DNA]</scope>
    <source>
        <strain evidence="12">DSM 25784 / JCM 18191 / LMG 30913 / SG25</strain>
    </source>
</reference>
<keyword evidence="8" id="KW-0963">Cytoplasm</keyword>
<dbReference type="GO" id="GO:0004045">
    <property type="term" value="F:peptidyl-tRNA hydrolase activity"/>
    <property type="evidence" value="ECO:0007669"/>
    <property type="project" value="UniProtKB-UniRule"/>
</dbReference>
<feature type="binding site" evidence="8">
    <location>
        <position position="113"/>
    </location>
    <ligand>
        <name>tRNA</name>
        <dbReference type="ChEBI" id="CHEBI:17843"/>
    </ligand>
</feature>
<dbReference type="SUPFAM" id="SSF53178">
    <property type="entry name" value="Peptidyl-tRNA hydrolase-like"/>
    <property type="match status" value="1"/>
</dbReference>
<dbReference type="CDD" id="cd00462">
    <property type="entry name" value="PTH"/>
    <property type="match status" value="1"/>
</dbReference>
<dbReference type="EC" id="3.1.1.29" evidence="1 8"/>
<dbReference type="InterPro" id="IPR018171">
    <property type="entry name" value="Pept_tRNA_hydro_CS"/>
</dbReference>
<comment type="function">
    <text evidence="8">Catalyzes the release of premature peptidyl moieties from peptidyl-tRNA molecules trapped in stalled 50S ribosomal subunits, and thus maintains levels of free tRNAs and 50S ribosomes.</text>
</comment>
<dbReference type="GO" id="GO:0000049">
    <property type="term" value="F:tRNA binding"/>
    <property type="evidence" value="ECO:0007669"/>
    <property type="project" value="UniProtKB-UniRule"/>
</dbReference>
<accession>A0A069CWC9</accession>
<dbReference type="GO" id="GO:0072344">
    <property type="term" value="P:rescue of stalled ribosome"/>
    <property type="evidence" value="ECO:0007669"/>
    <property type="project" value="UniProtKB-UniRule"/>
</dbReference>
<feature type="active site" description="Proton acceptor" evidence="8">
    <location>
        <position position="19"/>
    </location>
</feature>
<keyword evidence="3 8" id="KW-0378">Hydrolase</keyword>
<dbReference type="AlphaFoldDB" id="A0A069CWC9"/>
<dbReference type="EMBL" id="DF820498">
    <property type="protein sequence ID" value="GAK31759.1"/>
    <property type="molecule type" value="Genomic_DNA"/>
</dbReference>
<dbReference type="PANTHER" id="PTHR17224">
    <property type="entry name" value="PEPTIDYL-TRNA HYDROLASE"/>
    <property type="match status" value="1"/>
</dbReference>
<keyword evidence="2 8" id="KW-0820">tRNA-binding</keyword>
<evidence type="ECO:0000256" key="2">
    <source>
        <dbReference type="ARBA" id="ARBA00022555"/>
    </source>
</evidence>
<protein>
    <recommendedName>
        <fullName evidence="7 8">Peptidyl-tRNA hydrolase</fullName>
        <shortName evidence="8">Pth</shortName>
        <ecNumber evidence="1 8">3.1.1.29</ecNumber>
    </recommendedName>
</protein>
<evidence type="ECO:0000256" key="4">
    <source>
        <dbReference type="ARBA" id="ARBA00022884"/>
    </source>
</evidence>
<dbReference type="eggNOG" id="COG0193">
    <property type="taxonomic scope" value="Bacteria"/>
</dbReference>
<name>A0A069CWC9_WEIOS</name>
<comment type="subcellular location">
    <subcellularLocation>
        <location evidence="8">Cytoplasm</location>
    </subcellularLocation>
</comment>
<evidence type="ECO:0000256" key="7">
    <source>
        <dbReference type="ARBA" id="ARBA00050038"/>
    </source>
</evidence>
<dbReference type="FunFam" id="3.40.50.1470:FF:000001">
    <property type="entry name" value="Peptidyl-tRNA hydrolase"/>
    <property type="match status" value="1"/>
</dbReference>
<gene>
    <name evidence="8 11" type="primary">pth</name>
    <name evidence="11" type="ORF">WOSG25_150100</name>
</gene>
<comment type="function">
    <text evidence="8">Hydrolyzes ribosome-free peptidyl-tRNAs (with 1 or more amino acids incorporated), which drop off the ribosome during protein synthesis, or as a result of ribosome stalling.</text>
</comment>
<feature type="binding site" evidence="8">
    <location>
        <position position="14"/>
    </location>
    <ligand>
        <name>tRNA</name>
        <dbReference type="ChEBI" id="CHEBI:17843"/>
    </ligand>
</feature>
<evidence type="ECO:0000256" key="9">
    <source>
        <dbReference type="RuleBase" id="RU000673"/>
    </source>
</evidence>
<evidence type="ECO:0000256" key="6">
    <source>
        <dbReference type="ARBA" id="ARBA00048707"/>
    </source>
</evidence>
<dbReference type="OrthoDB" id="9800507at2"/>
<evidence type="ECO:0000313" key="11">
    <source>
        <dbReference type="EMBL" id="GAK31759.1"/>
    </source>
</evidence>
<organism evidence="11 12">
    <name type="scientific">Weissella oryzae (strain DSM 25784 / JCM 18191 / LMG 30913 / SG25)</name>
    <dbReference type="NCBI Taxonomy" id="1329250"/>
    <lineage>
        <taxon>Bacteria</taxon>
        <taxon>Bacillati</taxon>
        <taxon>Bacillota</taxon>
        <taxon>Bacilli</taxon>
        <taxon>Lactobacillales</taxon>
        <taxon>Lactobacillaceae</taxon>
        <taxon>Weissella</taxon>
    </lineage>
</organism>
<dbReference type="PROSITE" id="PS01196">
    <property type="entry name" value="PEPT_TRNA_HYDROL_2"/>
    <property type="match status" value="1"/>
</dbReference>
<dbReference type="Gene3D" id="3.40.50.1470">
    <property type="entry name" value="Peptidyl-tRNA hydrolase"/>
    <property type="match status" value="1"/>
</dbReference>
<feature type="site" description="Stabilizes the basic form of H active site to accept a proton" evidence="8">
    <location>
        <position position="92"/>
    </location>
</feature>
<comment type="subunit">
    <text evidence="8">Monomer.</text>
</comment>
<evidence type="ECO:0000256" key="3">
    <source>
        <dbReference type="ARBA" id="ARBA00022801"/>
    </source>
</evidence>
<dbReference type="RefSeq" id="WP_027699694.1">
    <property type="nucleotide sequence ID" value="NZ_DF820498.1"/>
</dbReference>
<dbReference type="HAMAP" id="MF_00083">
    <property type="entry name" value="Pept_tRNA_hydro_bact"/>
    <property type="match status" value="1"/>
</dbReference>